<dbReference type="Pfam" id="PF04397">
    <property type="entry name" value="LytTR"/>
    <property type="match status" value="1"/>
</dbReference>
<dbReference type="InterPro" id="IPR046947">
    <property type="entry name" value="LytR-like"/>
</dbReference>
<dbReference type="InterPro" id="IPR011006">
    <property type="entry name" value="CheY-like_superfamily"/>
</dbReference>
<evidence type="ECO:0000259" key="1">
    <source>
        <dbReference type="PROSITE" id="PS50930"/>
    </source>
</evidence>
<protein>
    <submittedName>
        <fullName evidence="2">Response regulator transcription factor</fullName>
    </submittedName>
</protein>
<dbReference type="PANTHER" id="PTHR37299:SF1">
    <property type="entry name" value="STAGE 0 SPORULATION PROTEIN A HOMOLOG"/>
    <property type="match status" value="1"/>
</dbReference>
<dbReference type="Gene3D" id="3.40.50.2300">
    <property type="match status" value="1"/>
</dbReference>
<dbReference type="SMART" id="SM00850">
    <property type="entry name" value="LytTR"/>
    <property type="match status" value="1"/>
</dbReference>
<keyword evidence="3" id="KW-1185">Reference proteome</keyword>
<name>A0ABS5QV21_9LACO</name>
<dbReference type="RefSeq" id="WP_213793211.1">
    <property type="nucleotide sequence ID" value="NZ_JAAMFJ010000002.1"/>
</dbReference>
<proteinExistence type="predicted"/>
<dbReference type="SUPFAM" id="SSF52172">
    <property type="entry name" value="CheY-like"/>
    <property type="match status" value="1"/>
</dbReference>
<feature type="domain" description="HTH LytTR-type" evidence="1">
    <location>
        <begin position="133"/>
        <end position="234"/>
    </location>
</feature>
<dbReference type="PANTHER" id="PTHR37299">
    <property type="entry name" value="TRANSCRIPTIONAL REGULATOR-RELATED"/>
    <property type="match status" value="1"/>
</dbReference>
<comment type="caution">
    <text evidence="2">The sequence shown here is derived from an EMBL/GenBank/DDBJ whole genome shotgun (WGS) entry which is preliminary data.</text>
</comment>
<dbReference type="Proteomes" id="UP000735205">
    <property type="component" value="Unassembled WGS sequence"/>
</dbReference>
<dbReference type="PROSITE" id="PS50930">
    <property type="entry name" value="HTH_LYTTR"/>
    <property type="match status" value="1"/>
</dbReference>
<evidence type="ECO:0000313" key="2">
    <source>
        <dbReference type="EMBL" id="MBS9336662.1"/>
    </source>
</evidence>
<dbReference type="EMBL" id="JAAMFJ010000002">
    <property type="protein sequence ID" value="MBS9336662.1"/>
    <property type="molecule type" value="Genomic_DNA"/>
</dbReference>
<accession>A0ABS5QV21</accession>
<sequence>MPCYVLTDSGIARRYLKKVLVNPVFFETPSALLHALGRVKKGQVVLLDSTVRGFATAGLQTAQLIRQHDPDAQLIMMSEDASMATRCFEAQVGLLDFIIKQEYSASFFDRLIRAVSKANLNLKRILDLRPEPIRLPDGRTSRLFDLTRIVYFSTDSGSHHIFVHEIDRQRRIRTSMKELAERHSNLYRVHASYIINIAYLNSYEPGERSLTMVTGHQVPVSRHYAGSLRNALRWPNAKRALTEPIRLN</sequence>
<reference evidence="2 3" key="1">
    <citation type="submission" date="2020-02" db="EMBL/GenBank/DDBJ databases">
        <title>Fructobacillus sp. isolated from paper mulberry of Taiwan.</title>
        <authorList>
            <person name="Lin S.-T."/>
        </authorList>
    </citation>
    <scope>NUCLEOTIDE SEQUENCE [LARGE SCALE GENOMIC DNA]</scope>
    <source>
        <strain evidence="2 3">M1-21</strain>
    </source>
</reference>
<evidence type="ECO:0000313" key="3">
    <source>
        <dbReference type="Proteomes" id="UP000735205"/>
    </source>
</evidence>
<organism evidence="2 3">
    <name type="scientific">Fructobacillus papyrifericola</name>
    <dbReference type="NCBI Taxonomy" id="2713172"/>
    <lineage>
        <taxon>Bacteria</taxon>
        <taxon>Bacillati</taxon>
        <taxon>Bacillota</taxon>
        <taxon>Bacilli</taxon>
        <taxon>Lactobacillales</taxon>
        <taxon>Lactobacillaceae</taxon>
        <taxon>Fructobacillus</taxon>
    </lineage>
</organism>
<gene>
    <name evidence="2" type="ORF">G6R28_05405</name>
</gene>
<dbReference type="Gene3D" id="2.40.50.1020">
    <property type="entry name" value="LytTr DNA-binding domain"/>
    <property type="match status" value="1"/>
</dbReference>
<dbReference type="InterPro" id="IPR007492">
    <property type="entry name" value="LytTR_DNA-bd_dom"/>
</dbReference>